<dbReference type="InterPro" id="IPR036770">
    <property type="entry name" value="Ankyrin_rpt-contain_sf"/>
</dbReference>
<evidence type="ECO:0000313" key="1">
    <source>
        <dbReference type="EMBL" id="KAK8837070.1"/>
    </source>
</evidence>
<dbReference type="SUPFAM" id="SSF48403">
    <property type="entry name" value="Ankyrin repeat"/>
    <property type="match status" value="1"/>
</dbReference>
<reference evidence="1 2" key="1">
    <citation type="submission" date="2024-04" db="EMBL/GenBank/DDBJ databases">
        <title>Tritrichomonas musculus Genome.</title>
        <authorList>
            <person name="Alves-Ferreira E."/>
            <person name="Grigg M."/>
            <person name="Lorenzi H."/>
            <person name="Galac M."/>
        </authorList>
    </citation>
    <scope>NUCLEOTIDE SEQUENCE [LARGE SCALE GENOMIC DNA]</scope>
    <source>
        <strain evidence="1 2">EAF2021</strain>
    </source>
</reference>
<comment type="caution">
    <text evidence="1">The sequence shown here is derived from an EMBL/GenBank/DDBJ whole genome shotgun (WGS) entry which is preliminary data.</text>
</comment>
<evidence type="ECO:0000313" key="2">
    <source>
        <dbReference type="Proteomes" id="UP001470230"/>
    </source>
</evidence>
<proteinExistence type="predicted"/>
<gene>
    <name evidence="1" type="ORF">M9Y10_037119</name>
</gene>
<protein>
    <recommendedName>
        <fullName evidence="3">DUF3447 domain-containing protein</fullName>
    </recommendedName>
</protein>
<evidence type="ECO:0008006" key="3">
    <source>
        <dbReference type="Google" id="ProtNLM"/>
    </source>
</evidence>
<keyword evidence="2" id="KW-1185">Reference proteome</keyword>
<dbReference type="EMBL" id="JAPFFF010000062">
    <property type="protein sequence ID" value="KAK8837070.1"/>
    <property type="molecule type" value="Genomic_DNA"/>
</dbReference>
<name>A0ABR2GT23_9EUKA</name>
<organism evidence="1 2">
    <name type="scientific">Tritrichomonas musculus</name>
    <dbReference type="NCBI Taxonomy" id="1915356"/>
    <lineage>
        <taxon>Eukaryota</taxon>
        <taxon>Metamonada</taxon>
        <taxon>Parabasalia</taxon>
        <taxon>Tritrichomonadida</taxon>
        <taxon>Tritrichomonadidae</taxon>
        <taxon>Tritrichomonas</taxon>
    </lineage>
</organism>
<dbReference type="Proteomes" id="UP001470230">
    <property type="component" value="Unassembled WGS sequence"/>
</dbReference>
<sequence>MSIEEYVEKKKNIQQVLLEYIDGESNVEENYETLIQVLKEQHIIEERHDTKEMLYLISNIGNNHPRSNTFFHKLELILQHLKETITKLFSNNEIFEIFKNNKRILLFLIKEQIFLIDENFISTITNGYYIGEHYFEYFYPEIKNIFTEEIINNYYVKISESNNFIVELRKEIPSDFYSKRKEGENDNYLCQIIRTKRTKEFIVHIIQNNIPLDSYIPTSIYETNQLFLKDNKIKIIEYAAFFGSNEIIKYIRNEGIEIPSSIWFYAIHSGDAELIKYLEDEQIPPPRNDYENILRESIKSHHNDVSTYIINYLIKEEDLQNDIINKFYNNLYRFSFEYRNYFFFPEDMRNKFIFYYLCEFDYFTLVNLYLTNFSIDINATVIQGINIINEIHQIK</sequence>
<accession>A0ABR2GT23</accession>